<dbReference type="InterPro" id="IPR000843">
    <property type="entry name" value="HTH_LacI"/>
</dbReference>
<gene>
    <name evidence="5" type="ORF">ACFPXP_20095</name>
</gene>
<evidence type="ECO:0000256" key="3">
    <source>
        <dbReference type="ARBA" id="ARBA00023163"/>
    </source>
</evidence>
<evidence type="ECO:0000256" key="2">
    <source>
        <dbReference type="ARBA" id="ARBA00023125"/>
    </source>
</evidence>
<keyword evidence="2 5" id="KW-0238">DNA-binding</keyword>
<evidence type="ECO:0000313" key="6">
    <source>
        <dbReference type="Proteomes" id="UP001596250"/>
    </source>
</evidence>
<dbReference type="Gene3D" id="3.40.50.2300">
    <property type="match status" value="2"/>
</dbReference>
<dbReference type="CDD" id="cd01392">
    <property type="entry name" value="HTH_LacI"/>
    <property type="match status" value="1"/>
</dbReference>
<dbReference type="CDD" id="cd06267">
    <property type="entry name" value="PBP1_LacI_sugar_binding-like"/>
    <property type="match status" value="1"/>
</dbReference>
<dbReference type="SUPFAM" id="SSF47413">
    <property type="entry name" value="lambda repressor-like DNA-binding domains"/>
    <property type="match status" value="1"/>
</dbReference>
<organism evidence="5 6">
    <name type="scientific">Marinicrinis lubricantis</name>
    <dbReference type="NCBI Taxonomy" id="2086470"/>
    <lineage>
        <taxon>Bacteria</taxon>
        <taxon>Bacillati</taxon>
        <taxon>Bacillota</taxon>
        <taxon>Bacilli</taxon>
        <taxon>Bacillales</taxon>
        <taxon>Paenibacillaceae</taxon>
    </lineage>
</organism>
<sequence length="340" mass="38196">MSNRKQVAQLAGVSEATVSRVMNGIGPIKESTRQKVLDAAKQLDYYPNDVARRFAKKQSGNIGVVLPFVPKVNLFSTFYFSEILSGIGEMLHESEYDLLLLFRDADGPKDYSRWFKTGKVDGLIILGSSDSQEERNALLQLADHHVPFCLVNQRYDEEKLSYVDGEHVSGSREMTAYLIQQGCRRIAFLNGPLAYSNSRDRLLGYRQALEEHGIEWNDQYLFYGNYSRKSGAQQAELILKLLPKLDAVYAANDRMAIGVMQTLKQAGIRPGHDLLVAGYDNSDASSVSDPPLTTVHVPFHLMGREAAKYLLRQFGCKEQPEIIQLKLDTKLIIRASTTKN</sequence>
<dbReference type="RefSeq" id="WP_379896295.1">
    <property type="nucleotide sequence ID" value="NZ_CBCSCT010000006.1"/>
</dbReference>
<name>A0ABW1IUM1_9BACL</name>
<dbReference type="Pfam" id="PF00356">
    <property type="entry name" value="LacI"/>
    <property type="match status" value="1"/>
</dbReference>
<dbReference type="Pfam" id="PF13377">
    <property type="entry name" value="Peripla_BP_3"/>
    <property type="match status" value="1"/>
</dbReference>
<protein>
    <submittedName>
        <fullName evidence="5">LacI family DNA-binding transcriptional regulator</fullName>
    </submittedName>
</protein>
<feature type="domain" description="HTH lacI-type" evidence="4">
    <location>
        <begin position="5"/>
        <end position="56"/>
    </location>
</feature>
<dbReference type="PANTHER" id="PTHR30146">
    <property type="entry name" value="LACI-RELATED TRANSCRIPTIONAL REPRESSOR"/>
    <property type="match status" value="1"/>
</dbReference>
<keyword evidence="3" id="KW-0804">Transcription</keyword>
<dbReference type="Proteomes" id="UP001596250">
    <property type="component" value="Unassembled WGS sequence"/>
</dbReference>
<dbReference type="EMBL" id="JBHSQV010000184">
    <property type="protein sequence ID" value="MFC5988711.1"/>
    <property type="molecule type" value="Genomic_DNA"/>
</dbReference>
<dbReference type="SUPFAM" id="SSF53822">
    <property type="entry name" value="Periplasmic binding protein-like I"/>
    <property type="match status" value="1"/>
</dbReference>
<dbReference type="PANTHER" id="PTHR30146:SF109">
    <property type="entry name" value="HTH-TYPE TRANSCRIPTIONAL REGULATOR GALS"/>
    <property type="match status" value="1"/>
</dbReference>
<evidence type="ECO:0000313" key="5">
    <source>
        <dbReference type="EMBL" id="MFC5988711.1"/>
    </source>
</evidence>
<dbReference type="GO" id="GO:0003677">
    <property type="term" value="F:DNA binding"/>
    <property type="evidence" value="ECO:0007669"/>
    <property type="project" value="UniProtKB-KW"/>
</dbReference>
<evidence type="ECO:0000259" key="4">
    <source>
        <dbReference type="PROSITE" id="PS50932"/>
    </source>
</evidence>
<keyword evidence="1" id="KW-0805">Transcription regulation</keyword>
<dbReference type="InterPro" id="IPR010982">
    <property type="entry name" value="Lambda_DNA-bd_dom_sf"/>
</dbReference>
<reference evidence="6" key="1">
    <citation type="journal article" date="2019" name="Int. J. Syst. Evol. Microbiol.">
        <title>The Global Catalogue of Microorganisms (GCM) 10K type strain sequencing project: providing services to taxonomists for standard genome sequencing and annotation.</title>
        <authorList>
            <consortium name="The Broad Institute Genomics Platform"/>
            <consortium name="The Broad Institute Genome Sequencing Center for Infectious Disease"/>
            <person name="Wu L."/>
            <person name="Ma J."/>
        </authorList>
    </citation>
    <scope>NUCLEOTIDE SEQUENCE [LARGE SCALE GENOMIC DNA]</scope>
    <source>
        <strain evidence="6">CCM 8749</strain>
    </source>
</reference>
<dbReference type="SMART" id="SM00354">
    <property type="entry name" value="HTH_LACI"/>
    <property type="match status" value="1"/>
</dbReference>
<dbReference type="Gene3D" id="1.10.260.40">
    <property type="entry name" value="lambda repressor-like DNA-binding domains"/>
    <property type="match status" value="1"/>
</dbReference>
<accession>A0ABW1IUM1</accession>
<keyword evidence="6" id="KW-1185">Reference proteome</keyword>
<evidence type="ECO:0000256" key="1">
    <source>
        <dbReference type="ARBA" id="ARBA00023015"/>
    </source>
</evidence>
<comment type="caution">
    <text evidence="5">The sequence shown here is derived from an EMBL/GenBank/DDBJ whole genome shotgun (WGS) entry which is preliminary data.</text>
</comment>
<dbReference type="PROSITE" id="PS50932">
    <property type="entry name" value="HTH_LACI_2"/>
    <property type="match status" value="1"/>
</dbReference>
<proteinExistence type="predicted"/>
<dbReference type="InterPro" id="IPR046335">
    <property type="entry name" value="LacI/GalR-like_sensor"/>
</dbReference>
<dbReference type="InterPro" id="IPR028082">
    <property type="entry name" value="Peripla_BP_I"/>
</dbReference>